<keyword evidence="1 2" id="KW-0456">Lyase</keyword>
<dbReference type="InterPro" id="IPR013785">
    <property type="entry name" value="Aldolase_TIM"/>
</dbReference>
<gene>
    <name evidence="5" type="ORF">SAMN02745751_01074</name>
</gene>
<dbReference type="PANTHER" id="PTHR42849">
    <property type="entry name" value="N-ACETYLNEURAMINATE LYASE"/>
    <property type="match status" value="1"/>
</dbReference>
<dbReference type="STRING" id="1121476.SAMN02745751_01074"/>
<feature type="active site" description="Schiff-base intermediate with substrate" evidence="3">
    <location>
        <position position="164"/>
    </location>
</feature>
<dbReference type="SMART" id="SM01130">
    <property type="entry name" value="DHDPS"/>
    <property type="match status" value="1"/>
</dbReference>
<dbReference type="PANTHER" id="PTHR42849:SF1">
    <property type="entry name" value="N-ACETYLNEURAMINATE LYASE"/>
    <property type="match status" value="1"/>
</dbReference>
<keyword evidence="6" id="KW-1185">Reference proteome</keyword>
<name>A0A1M6E5A0_9FIRM</name>
<dbReference type="PIRSF" id="PIRSF001365">
    <property type="entry name" value="DHDPS"/>
    <property type="match status" value="1"/>
</dbReference>
<reference evidence="5 6" key="1">
    <citation type="submission" date="2016-11" db="EMBL/GenBank/DDBJ databases">
        <authorList>
            <person name="Jaros S."/>
            <person name="Januszkiewicz K."/>
            <person name="Wedrychowicz H."/>
        </authorList>
    </citation>
    <scope>NUCLEOTIDE SEQUENCE [LARGE SCALE GENOMIC DNA]</scope>
    <source>
        <strain evidence="5 6">DSM 17477</strain>
    </source>
</reference>
<feature type="active site" description="Proton donor/acceptor" evidence="3">
    <location>
        <position position="138"/>
    </location>
</feature>
<dbReference type="GO" id="GO:0005829">
    <property type="term" value="C:cytosol"/>
    <property type="evidence" value="ECO:0007669"/>
    <property type="project" value="TreeGrafter"/>
</dbReference>
<protein>
    <submittedName>
        <fullName evidence="5">N-acetylneuraminate lyase</fullName>
    </submittedName>
</protein>
<evidence type="ECO:0000313" key="6">
    <source>
        <dbReference type="Proteomes" id="UP000184052"/>
    </source>
</evidence>
<proteinExistence type="inferred from homology"/>
<dbReference type="Proteomes" id="UP000184052">
    <property type="component" value="Unassembled WGS sequence"/>
</dbReference>
<accession>A0A1M6E5A0</accession>
<feature type="binding site" evidence="4">
    <location>
        <position position="206"/>
    </location>
    <ligand>
        <name>pyruvate</name>
        <dbReference type="ChEBI" id="CHEBI:15361"/>
    </ligand>
</feature>
<dbReference type="Pfam" id="PF00701">
    <property type="entry name" value="DHDPS"/>
    <property type="match status" value="1"/>
</dbReference>
<sequence>MFDVKEIKGVIPALMTVFDENENVYEKGMRELVSYLLKEGVEGFYLTGSTGEGFLMNESERKQVVEIVLDEVGGRVPVIVHVGAISTKISIELARHAEAAGADAISSVPPFYWRFTPEHIFNYYKDISDAVSLPMIVYNVPLAGIMGLDLIKRLASIDGVKGIKFTATSHHEISMIKNEIGNEFMVYSGADEMAVSGLLHGADGIIGSFYNLMPEMFLKISQLVKEERLTEAMAIQKEAVSIIMYALKKDYYSVMKVALRWMGVDAGYVRRPFMNIQGKEEEELKAGFIDLRDSLQIKDVKFLDAI</sequence>
<dbReference type="SUPFAM" id="SSF51569">
    <property type="entry name" value="Aldolase"/>
    <property type="match status" value="1"/>
</dbReference>
<dbReference type="GO" id="GO:0019262">
    <property type="term" value="P:N-acetylneuraminate catabolic process"/>
    <property type="evidence" value="ECO:0007669"/>
    <property type="project" value="TreeGrafter"/>
</dbReference>
<evidence type="ECO:0000313" key="5">
    <source>
        <dbReference type="EMBL" id="SHI80734.1"/>
    </source>
</evidence>
<evidence type="ECO:0000256" key="1">
    <source>
        <dbReference type="ARBA" id="ARBA00023239"/>
    </source>
</evidence>
<dbReference type="Gene3D" id="3.20.20.70">
    <property type="entry name" value="Aldolase class I"/>
    <property type="match status" value="1"/>
</dbReference>
<organism evidence="5 6">
    <name type="scientific">Dethiosulfatibacter aminovorans DSM 17477</name>
    <dbReference type="NCBI Taxonomy" id="1121476"/>
    <lineage>
        <taxon>Bacteria</taxon>
        <taxon>Bacillati</taxon>
        <taxon>Bacillota</taxon>
        <taxon>Tissierellia</taxon>
        <taxon>Dethiosulfatibacter</taxon>
    </lineage>
</organism>
<dbReference type="InterPro" id="IPR002220">
    <property type="entry name" value="DapA-like"/>
</dbReference>
<comment type="similarity">
    <text evidence="2">Belongs to the DapA family.</text>
</comment>
<dbReference type="PRINTS" id="PR00146">
    <property type="entry name" value="DHPICSNTHASE"/>
</dbReference>
<evidence type="ECO:0000256" key="3">
    <source>
        <dbReference type="PIRSR" id="PIRSR001365-1"/>
    </source>
</evidence>
<evidence type="ECO:0000256" key="4">
    <source>
        <dbReference type="PIRSR" id="PIRSR001365-2"/>
    </source>
</evidence>
<feature type="binding site" evidence="4">
    <location>
        <position position="50"/>
    </location>
    <ligand>
        <name>pyruvate</name>
        <dbReference type="ChEBI" id="CHEBI:15361"/>
    </ligand>
</feature>
<dbReference type="GO" id="GO:0008747">
    <property type="term" value="F:N-acetylneuraminate lyase activity"/>
    <property type="evidence" value="ECO:0007669"/>
    <property type="project" value="TreeGrafter"/>
</dbReference>
<dbReference type="EMBL" id="FQZL01000007">
    <property type="protein sequence ID" value="SHI80734.1"/>
    <property type="molecule type" value="Genomic_DNA"/>
</dbReference>
<dbReference type="AlphaFoldDB" id="A0A1M6E5A0"/>
<evidence type="ECO:0000256" key="2">
    <source>
        <dbReference type="PIRNR" id="PIRNR001365"/>
    </source>
</evidence>